<evidence type="ECO:0000256" key="1">
    <source>
        <dbReference type="SAM" id="SignalP"/>
    </source>
</evidence>
<reference evidence="2" key="1">
    <citation type="submission" date="2023-06" db="EMBL/GenBank/DDBJ databases">
        <title>Genome-scale phylogeny and comparative genomics of the fungal order Sordariales.</title>
        <authorList>
            <consortium name="Lawrence Berkeley National Laboratory"/>
            <person name="Hensen N."/>
            <person name="Bonometti L."/>
            <person name="Westerberg I."/>
            <person name="Brannstrom I.O."/>
            <person name="Guillou S."/>
            <person name="Cros-Aarteil S."/>
            <person name="Calhoun S."/>
            <person name="Haridas S."/>
            <person name="Kuo A."/>
            <person name="Mondo S."/>
            <person name="Pangilinan J."/>
            <person name="Riley R."/>
            <person name="Labutti K."/>
            <person name="Andreopoulos B."/>
            <person name="Lipzen A."/>
            <person name="Chen C."/>
            <person name="Yanf M."/>
            <person name="Daum C."/>
            <person name="Ng V."/>
            <person name="Clum A."/>
            <person name="Steindorff A."/>
            <person name="Ohm R."/>
            <person name="Martin F."/>
            <person name="Silar P."/>
            <person name="Natvig D."/>
            <person name="Lalanne C."/>
            <person name="Gautier V."/>
            <person name="Ament-Velasquez S.L."/>
            <person name="Kruys A."/>
            <person name="Hutchinson M.I."/>
            <person name="Powell A.J."/>
            <person name="Barry K."/>
            <person name="Miller A.N."/>
            <person name="Grigoriev I.V."/>
            <person name="Debuchy R."/>
            <person name="Gladieux P."/>
            <person name="Thoren M.H."/>
            <person name="Johannesson H."/>
        </authorList>
    </citation>
    <scope>NUCLEOTIDE SEQUENCE</scope>
    <source>
        <strain evidence="2">CBS 540.89</strain>
    </source>
</reference>
<feature type="chain" id="PRO_5041400371" evidence="1">
    <location>
        <begin position="18"/>
        <end position="92"/>
    </location>
</feature>
<protein>
    <submittedName>
        <fullName evidence="2">Uncharacterized protein</fullName>
    </submittedName>
</protein>
<keyword evidence="3" id="KW-1185">Reference proteome</keyword>
<proteinExistence type="predicted"/>
<organism evidence="2 3">
    <name type="scientific">Apiosordaria backusii</name>
    <dbReference type="NCBI Taxonomy" id="314023"/>
    <lineage>
        <taxon>Eukaryota</taxon>
        <taxon>Fungi</taxon>
        <taxon>Dikarya</taxon>
        <taxon>Ascomycota</taxon>
        <taxon>Pezizomycotina</taxon>
        <taxon>Sordariomycetes</taxon>
        <taxon>Sordariomycetidae</taxon>
        <taxon>Sordariales</taxon>
        <taxon>Lasiosphaeriaceae</taxon>
        <taxon>Apiosordaria</taxon>
    </lineage>
</organism>
<gene>
    <name evidence="2" type="ORF">B0T21DRAFT_252992</name>
</gene>
<evidence type="ECO:0000313" key="2">
    <source>
        <dbReference type="EMBL" id="KAK0735727.1"/>
    </source>
</evidence>
<accession>A0AA40EES0</accession>
<feature type="non-terminal residue" evidence="2">
    <location>
        <position position="92"/>
    </location>
</feature>
<evidence type="ECO:0000313" key="3">
    <source>
        <dbReference type="Proteomes" id="UP001172159"/>
    </source>
</evidence>
<dbReference type="EMBL" id="JAUKTV010000007">
    <property type="protein sequence ID" value="KAK0735727.1"/>
    <property type="molecule type" value="Genomic_DNA"/>
</dbReference>
<keyword evidence="1" id="KW-0732">Signal</keyword>
<feature type="signal peptide" evidence="1">
    <location>
        <begin position="1"/>
        <end position="17"/>
    </location>
</feature>
<dbReference type="AlphaFoldDB" id="A0AA40EES0"/>
<sequence length="92" mass="10041">MKTTWLPFVTSIPAILAMPTTDGVKTRDAKALACACVHNNDAVRWWDDPIRPDDQILDLCNRGGACRRLQTGNICVHGDLSQCECAAAASRE</sequence>
<dbReference type="Proteomes" id="UP001172159">
    <property type="component" value="Unassembled WGS sequence"/>
</dbReference>
<comment type="caution">
    <text evidence="2">The sequence shown here is derived from an EMBL/GenBank/DDBJ whole genome shotgun (WGS) entry which is preliminary data.</text>
</comment>
<name>A0AA40EES0_9PEZI</name>